<proteinExistence type="predicted"/>
<gene>
    <name evidence="1" type="ORF">GCM10010885_03180</name>
</gene>
<organism evidence="1 2">
    <name type="scientific">Alicyclobacillus cellulosilyticus</name>
    <dbReference type="NCBI Taxonomy" id="1003997"/>
    <lineage>
        <taxon>Bacteria</taxon>
        <taxon>Bacillati</taxon>
        <taxon>Bacillota</taxon>
        <taxon>Bacilli</taxon>
        <taxon>Bacillales</taxon>
        <taxon>Alicyclobacillaceae</taxon>
        <taxon>Alicyclobacillus</taxon>
    </lineage>
</organism>
<reference evidence="1" key="1">
    <citation type="journal article" date="2014" name="Int. J. Syst. Evol. Microbiol.">
        <title>Complete genome sequence of Corynebacterium casei LMG S-19264T (=DSM 44701T), isolated from a smear-ripened cheese.</title>
        <authorList>
            <consortium name="US DOE Joint Genome Institute (JGI-PGF)"/>
            <person name="Walter F."/>
            <person name="Albersmeier A."/>
            <person name="Kalinowski J."/>
            <person name="Ruckert C."/>
        </authorList>
    </citation>
    <scope>NUCLEOTIDE SEQUENCE</scope>
    <source>
        <strain evidence="1">JCM 18487</strain>
    </source>
</reference>
<reference evidence="1" key="2">
    <citation type="submission" date="2020-09" db="EMBL/GenBank/DDBJ databases">
        <authorList>
            <person name="Sun Q."/>
            <person name="Ohkuma M."/>
        </authorList>
    </citation>
    <scope>NUCLEOTIDE SEQUENCE</scope>
    <source>
        <strain evidence="1">JCM 18487</strain>
    </source>
</reference>
<name>A0A917K0Z5_9BACL</name>
<comment type="caution">
    <text evidence="1">The sequence shown here is derived from an EMBL/GenBank/DDBJ whole genome shotgun (WGS) entry which is preliminary data.</text>
</comment>
<dbReference type="Proteomes" id="UP000637695">
    <property type="component" value="Unassembled WGS sequence"/>
</dbReference>
<sequence>MKTLAEGGYRFLFPKAKPYVFLYENAPLVWLRWDRDDAHHLFLIRNQLQDTLTLDYPGDAFTQRVLDDVSSIFFVELREEGAEQGRKLALGCYFTVGRQPYGAYYERDRTPPDVVLLRVDGEPPRRTLAVPDEEEYAHVAGVFYEAMRDWLDIRRAGDPDGHREADETS</sequence>
<evidence type="ECO:0000313" key="1">
    <source>
        <dbReference type="EMBL" id="GGI96975.1"/>
    </source>
</evidence>
<protein>
    <submittedName>
        <fullName evidence="1">Uncharacterized protein</fullName>
    </submittedName>
</protein>
<dbReference type="EMBL" id="BMOY01000003">
    <property type="protein sequence ID" value="GGI96975.1"/>
    <property type="molecule type" value="Genomic_DNA"/>
</dbReference>
<dbReference type="RefSeq" id="WP_188880758.1">
    <property type="nucleotide sequence ID" value="NZ_BMOY01000003.1"/>
</dbReference>
<accession>A0A917K0Z5</accession>
<dbReference type="AlphaFoldDB" id="A0A917K0Z5"/>
<evidence type="ECO:0000313" key="2">
    <source>
        <dbReference type="Proteomes" id="UP000637695"/>
    </source>
</evidence>
<keyword evidence="2" id="KW-1185">Reference proteome</keyword>